<dbReference type="OrthoDB" id="10273495at2759"/>
<name>A0A2P5D1S3_PARAD</name>
<dbReference type="Proteomes" id="UP000237105">
    <property type="component" value="Unassembled WGS sequence"/>
</dbReference>
<dbReference type="EMBL" id="JXTB01000073">
    <property type="protein sequence ID" value="PON67249.1"/>
    <property type="molecule type" value="Genomic_DNA"/>
</dbReference>
<dbReference type="AlphaFoldDB" id="A0A2P5D1S3"/>
<sequence length="175" mass="19562">MSLLNLIEKYNSVGAASNCLSQLTTLSVTNITRRRTDKLGNSMSFHKFTHIKSDHGIFGTEVVSGQCFCKLRLSNTSWARKDEASNWTVGVFQSNTGSPNSTADSFDCLILSYDTLMKGLFHLEKAVRFISRHLLNRNTSPSGDNMLDVHFGHNRTHISCLTLCLTHFFALINKS</sequence>
<evidence type="ECO:0000313" key="1">
    <source>
        <dbReference type="EMBL" id="PON67249.1"/>
    </source>
</evidence>
<accession>A0A2P5D1S3</accession>
<protein>
    <submittedName>
        <fullName evidence="1">Uncharacterized protein</fullName>
    </submittedName>
</protein>
<evidence type="ECO:0000313" key="2">
    <source>
        <dbReference type="Proteomes" id="UP000237105"/>
    </source>
</evidence>
<dbReference type="AntiFam" id="ANF00007">
    <property type="entry name" value="Shadow ORF (opposite clpB)"/>
</dbReference>
<keyword evidence="2" id="KW-1185">Reference proteome</keyword>
<proteinExistence type="predicted"/>
<organism evidence="1 2">
    <name type="scientific">Parasponia andersonii</name>
    <name type="common">Sponia andersonii</name>
    <dbReference type="NCBI Taxonomy" id="3476"/>
    <lineage>
        <taxon>Eukaryota</taxon>
        <taxon>Viridiplantae</taxon>
        <taxon>Streptophyta</taxon>
        <taxon>Embryophyta</taxon>
        <taxon>Tracheophyta</taxon>
        <taxon>Spermatophyta</taxon>
        <taxon>Magnoliopsida</taxon>
        <taxon>eudicotyledons</taxon>
        <taxon>Gunneridae</taxon>
        <taxon>Pentapetalae</taxon>
        <taxon>rosids</taxon>
        <taxon>fabids</taxon>
        <taxon>Rosales</taxon>
        <taxon>Cannabaceae</taxon>
        <taxon>Parasponia</taxon>
    </lineage>
</organism>
<gene>
    <name evidence="1" type="ORF">PanWU01x14_104240</name>
</gene>
<reference evidence="2" key="1">
    <citation type="submission" date="2016-06" db="EMBL/GenBank/DDBJ databases">
        <title>Parallel loss of symbiosis genes in relatives of nitrogen-fixing non-legume Parasponia.</title>
        <authorList>
            <person name="Van Velzen R."/>
            <person name="Holmer R."/>
            <person name="Bu F."/>
            <person name="Rutten L."/>
            <person name="Van Zeijl A."/>
            <person name="Liu W."/>
            <person name="Santuari L."/>
            <person name="Cao Q."/>
            <person name="Sharma T."/>
            <person name="Shen D."/>
            <person name="Roswanjaya Y."/>
            <person name="Wardhani T."/>
            <person name="Kalhor M.S."/>
            <person name="Jansen J."/>
            <person name="Van den Hoogen J."/>
            <person name="Gungor B."/>
            <person name="Hartog M."/>
            <person name="Hontelez J."/>
            <person name="Verver J."/>
            <person name="Yang W.-C."/>
            <person name="Schijlen E."/>
            <person name="Repin R."/>
            <person name="Schilthuizen M."/>
            <person name="Schranz E."/>
            <person name="Heidstra R."/>
            <person name="Miyata K."/>
            <person name="Fedorova E."/>
            <person name="Kohlen W."/>
            <person name="Bisseling T."/>
            <person name="Smit S."/>
            <person name="Geurts R."/>
        </authorList>
    </citation>
    <scope>NUCLEOTIDE SEQUENCE [LARGE SCALE GENOMIC DNA]</scope>
    <source>
        <strain evidence="2">cv. WU1-14</strain>
    </source>
</reference>
<comment type="caution">
    <text evidence="1">The sequence shown here is derived from an EMBL/GenBank/DDBJ whole genome shotgun (WGS) entry which is preliminary data.</text>
</comment>